<gene>
    <name evidence="10" type="ORF">RM541_12735</name>
</gene>
<feature type="domain" description="ABC transporter" evidence="9">
    <location>
        <begin position="261"/>
        <end position="506"/>
    </location>
</feature>
<organism evidence="10 11">
    <name type="scientific">Autumnicola psychrophila</name>
    <dbReference type="NCBI Taxonomy" id="3075592"/>
    <lineage>
        <taxon>Bacteria</taxon>
        <taxon>Pseudomonadati</taxon>
        <taxon>Bacteroidota</taxon>
        <taxon>Flavobacteriia</taxon>
        <taxon>Flavobacteriales</taxon>
        <taxon>Flavobacteriaceae</taxon>
        <taxon>Autumnicola</taxon>
    </lineage>
</organism>
<dbReference type="SMART" id="SM00382">
    <property type="entry name" value="AAA"/>
    <property type="match status" value="2"/>
</dbReference>
<dbReference type="Pfam" id="PF00005">
    <property type="entry name" value="ABC_tran"/>
    <property type="match status" value="2"/>
</dbReference>
<dbReference type="PROSITE" id="PS50893">
    <property type="entry name" value="ABC_TRANSPORTER_2"/>
    <property type="match status" value="2"/>
</dbReference>
<feature type="domain" description="ABC transporter" evidence="9">
    <location>
        <begin position="8"/>
        <end position="244"/>
    </location>
</feature>
<name>A0ABU3DU29_9FLAO</name>
<evidence type="ECO:0000256" key="3">
    <source>
        <dbReference type="ARBA" id="ARBA00022597"/>
    </source>
</evidence>
<proteinExistence type="predicted"/>
<keyword evidence="11" id="KW-1185">Reference proteome</keyword>
<dbReference type="GO" id="GO:0005524">
    <property type="term" value="F:ATP binding"/>
    <property type="evidence" value="ECO:0007669"/>
    <property type="project" value="UniProtKB-KW"/>
</dbReference>
<evidence type="ECO:0000256" key="7">
    <source>
        <dbReference type="ARBA" id="ARBA00022967"/>
    </source>
</evidence>
<dbReference type="InterPro" id="IPR003439">
    <property type="entry name" value="ABC_transporter-like_ATP-bd"/>
</dbReference>
<evidence type="ECO:0000313" key="10">
    <source>
        <dbReference type="EMBL" id="MDT0687231.1"/>
    </source>
</evidence>
<dbReference type="PROSITE" id="PS00211">
    <property type="entry name" value="ABC_TRANSPORTER_1"/>
    <property type="match status" value="1"/>
</dbReference>
<keyword evidence="1" id="KW-0813">Transport</keyword>
<comment type="caution">
    <text evidence="10">The sequence shown here is derived from an EMBL/GenBank/DDBJ whole genome shotgun (WGS) entry which is preliminary data.</text>
</comment>
<keyword evidence="2" id="KW-1003">Cell membrane</keyword>
<dbReference type="Gene3D" id="3.40.50.300">
    <property type="entry name" value="P-loop containing nucleotide triphosphate hydrolases"/>
    <property type="match status" value="2"/>
</dbReference>
<keyword evidence="6 10" id="KW-0067">ATP-binding</keyword>
<keyword evidence="4" id="KW-0677">Repeat</keyword>
<reference evidence="10 11" key="1">
    <citation type="submission" date="2023-09" db="EMBL/GenBank/DDBJ databases">
        <authorList>
            <person name="Rey-Velasco X."/>
        </authorList>
    </citation>
    <scope>NUCLEOTIDE SEQUENCE [LARGE SCALE GENOMIC DNA]</scope>
    <source>
        <strain evidence="10 11">F225</strain>
    </source>
</reference>
<protein>
    <submittedName>
        <fullName evidence="10">Sugar ABC transporter ATP-binding protein</fullName>
    </submittedName>
</protein>
<keyword evidence="7" id="KW-1278">Translocase</keyword>
<keyword evidence="3" id="KW-0762">Sugar transport</keyword>
<dbReference type="RefSeq" id="WP_311500524.1">
    <property type="nucleotide sequence ID" value="NZ_JAVRHN010000009.1"/>
</dbReference>
<dbReference type="PANTHER" id="PTHR43790:SF3">
    <property type="entry name" value="D-ALLOSE IMPORT ATP-BINDING PROTEIN ALSA-RELATED"/>
    <property type="match status" value="1"/>
</dbReference>
<evidence type="ECO:0000256" key="2">
    <source>
        <dbReference type="ARBA" id="ARBA00022475"/>
    </source>
</evidence>
<dbReference type="CDD" id="cd03215">
    <property type="entry name" value="ABC_Carb_Monos_II"/>
    <property type="match status" value="1"/>
</dbReference>
<evidence type="ECO:0000256" key="8">
    <source>
        <dbReference type="ARBA" id="ARBA00023136"/>
    </source>
</evidence>
<evidence type="ECO:0000256" key="5">
    <source>
        <dbReference type="ARBA" id="ARBA00022741"/>
    </source>
</evidence>
<evidence type="ECO:0000256" key="1">
    <source>
        <dbReference type="ARBA" id="ARBA00022448"/>
    </source>
</evidence>
<keyword evidence="8" id="KW-0472">Membrane</keyword>
<accession>A0ABU3DU29</accession>
<dbReference type="InterPro" id="IPR017871">
    <property type="entry name" value="ABC_transporter-like_CS"/>
</dbReference>
<dbReference type="SUPFAM" id="SSF52540">
    <property type="entry name" value="P-loop containing nucleoside triphosphate hydrolases"/>
    <property type="match status" value="2"/>
</dbReference>
<dbReference type="PANTHER" id="PTHR43790">
    <property type="entry name" value="CARBOHYDRATE TRANSPORT ATP-BINDING PROTEIN MG119-RELATED"/>
    <property type="match status" value="1"/>
</dbReference>
<dbReference type="CDD" id="cd03216">
    <property type="entry name" value="ABC_Carb_Monos_I"/>
    <property type="match status" value="1"/>
</dbReference>
<dbReference type="InterPro" id="IPR050107">
    <property type="entry name" value="ABC_carbohydrate_import_ATPase"/>
</dbReference>
<evidence type="ECO:0000256" key="4">
    <source>
        <dbReference type="ARBA" id="ARBA00022737"/>
    </source>
</evidence>
<dbReference type="InterPro" id="IPR027417">
    <property type="entry name" value="P-loop_NTPase"/>
</dbReference>
<evidence type="ECO:0000259" key="9">
    <source>
        <dbReference type="PROSITE" id="PS50893"/>
    </source>
</evidence>
<evidence type="ECO:0000256" key="6">
    <source>
        <dbReference type="ARBA" id="ARBA00022840"/>
    </source>
</evidence>
<sequence length="513" mass="57340">MKVNEPILRVENITKEFPGVKALNEISLQLEGGVATAIIGENGAGKSTLMKILSGVYNIYEGEIYYKNELVHFQNTTEAQQKGVAIIHQELNLIPNLTISENVFLGREPLTSLGIIDYPLMRKNTAKLLERMKLQVDPDTPIFKLKVGEQQLVEITKALSLNPEVIIMDEPTSAISENEVEVLFEIIKDLKAEGKAIVYISHKLDELFKITEKYVVLRDGKFIESGEINATTEDELIHKMVGREIIISRESFQCNKKECLLSVKNLSLKNLLVRDNYLLKEVNFELFKGEVLGLFGLMGAGRTELMEVLFGLYSSRISGEVYIKGQLHQIKSPRDAMDKGLALVPENRKEDGLVLGFNITKNTSLTVLDQVSSAGFLRKKKDNDLATKYMESLKIKASSPNQIVEKLSGGNQQKVVLAKWFATHPEILMLDEPTRGIDINAKNEIYKLVRKQSQNGLGVIFVSSELPEILAVCDRVLVMAEGRITANIEVTKETSENQILKAAIPKIIKNDNA</sequence>
<evidence type="ECO:0000313" key="11">
    <source>
        <dbReference type="Proteomes" id="UP001253848"/>
    </source>
</evidence>
<dbReference type="EMBL" id="JAVRHN010000009">
    <property type="protein sequence ID" value="MDT0687231.1"/>
    <property type="molecule type" value="Genomic_DNA"/>
</dbReference>
<dbReference type="InterPro" id="IPR003593">
    <property type="entry name" value="AAA+_ATPase"/>
</dbReference>
<keyword evidence="5" id="KW-0547">Nucleotide-binding</keyword>
<dbReference type="Proteomes" id="UP001253848">
    <property type="component" value="Unassembled WGS sequence"/>
</dbReference>